<feature type="non-terminal residue" evidence="1">
    <location>
        <position position="178"/>
    </location>
</feature>
<protein>
    <submittedName>
        <fullName evidence="1">2877_t:CDS:1</fullName>
    </submittedName>
</protein>
<proteinExistence type="predicted"/>
<accession>A0ACA9M6A4</accession>
<gene>
    <name evidence="1" type="ORF">SCALOS_LOCUS5885</name>
</gene>
<organism evidence="1 2">
    <name type="scientific">Scutellospora calospora</name>
    <dbReference type="NCBI Taxonomy" id="85575"/>
    <lineage>
        <taxon>Eukaryota</taxon>
        <taxon>Fungi</taxon>
        <taxon>Fungi incertae sedis</taxon>
        <taxon>Mucoromycota</taxon>
        <taxon>Glomeromycotina</taxon>
        <taxon>Glomeromycetes</taxon>
        <taxon>Diversisporales</taxon>
        <taxon>Gigasporaceae</taxon>
        <taxon>Scutellospora</taxon>
    </lineage>
</organism>
<evidence type="ECO:0000313" key="2">
    <source>
        <dbReference type="Proteomes" id="UP000789860"/>
    </source>
</evidence>
<comment type="caution">
    <text evidence="1">The sequence shown here is derived from an EMBL/GenBank/DDBJ whole genome shotgun (WGS) entry which is preliminary data.</text>
</comment>
<sequence>MEFYPPMFYIISKLHKNPITSYPITPSHSWITSDISNLAIGSSVLPVAANLYMAKILINAFGDANNIIFNNIIYIRSYINYVFAIMTDSYSCEFMANRISNTAFPSGFILGGTTANKVSFLDLNLETCLMLSESRSAYRDIQGENIRLIWNSDNFDAYNQALKEFKYFLSNQKYPIVE</sequence>
<keyword evidence="2" id="KW-1185">Reference proteome</keyword>
<dbReference type="Proteomes" id="UP000789860">
    <property type="component" value="Unassembled WGS sequence"/>
</dbReference>
<evidence type="ECO:0000313" key="1">
    <source>
        <dbReference type="EMBL" id="CAG8571984.1"/>
    </source>
</evidence>
<name>A0ACA9M6A4_9GLOM</name>
<dbReference type="EMBL" id="CAJVPM010010312">
    <property type="protein sequence ID" value="CAG8571984.1"/>
    <property type="molecule type" value="Genomic_DNA"/>
</dbReference>
<reference evidence="1" key="1">
    <citation type="submission" date="2021-06" db="EMBL/GenBank/DDBJ databases">
        <authorList>
            <person name="Kallberg Y."/>
            <person name="Tangrot J."/>
            <person name="Rosling A."/>
        </authorList>
    </citation>
    <scope>NUCLEOTIDE SEQUENCE</scope>
    <source>
        <strain evidence="1">AU212A</strain>
    </source>
</reference>